<dbReference type="EMBL" id="CP051142">
    <property type="protein sequence ID" value="QIW99946.1"/>
    <property type="molecule type" value="Genomic_DNA"/>
</dbReference>
<dbReference type="OrthoDB" id="671439at2759"/>
<gene>
    <name evidence="2" type="ORF">AMS68_005464</name>
</gene>
<proteinExistence type="predicted"/>
<organism evidence="2 3">
    <name type="scientific">Peltaster fructicola</name>
    <dbReference type="NCBI Taxonomy" id="286661"/>
    <lineage>
        <taxon>Eukaryota</taxon>
        <taxon>Fungi</taxon>
        <taxon>Dikarya</taxon>
        <taxon>Ascomycota</taxon>
        <taxon>Pezizomycotina</taxon>
        <taxon>Dothideomycetes</taxon>
        <taxon>Dothideomycetes incertae sedis</taxon>
        <taxon>Peltaster</taxon>
    </lineage>
</organism>
<protein>
    <recommendedName>
        <fullName evidence="1">SGNH hydrolase-type esterase domain-containing protein</fullName>
    </recommendedName>
</protein>
<accession>A0A6H0XYW8</accession>
<dbReference type="SUPFAM" id="SSF52266">
    <property type="entry name" value="SGNH hydrolase"/>
    <property type="match status" value="1"/>
</dbReference>
<dbReference type="InterPro" id="IPR036514">
    <property type="entry name" value="SGNH_hydro_sf"/>
</dbReference>
<reference evidence="2 3" key="1">
    <citation type="journal article" date="2016" name="Sci. Rep.">
        <title>Peltaster fructicola genome reveals evolution from an invasive phytopathogen to an ectophytic parasite.</title>
        <authorList>
            <person name="Xu C."/>
            <person name="Chen H."/>
            <person name="Gleason M.L."/>
            <person name="Xu J.R."/>
            <person name="Liu H."/>
            <person name="Zhang R."/>
            <person name="Sun G."/>
        </authorList>
    </citation>
    <scope>NUCLEOTIDE SEQUENCE [LARGE SCALE GENOMIC DNA]</scope>
    <source>
        <strain evidence="2 3">LNHT1506</strain>
    </source>
</reference>
<dbReference type="AlphaFoldDB" id="A0A6H0XYW8"/>
<dbReference type="Pfam" id="PF13472">
    <property type="entry name" value="Lipase_GDSL_2"/>
    <property type="match status" value="1"/>
</dbReference>
<dbReference type="Proteomes" id="UP000503462">
    <property type="component" value="Chromosome 4"/>
</dbReference>
<dbReference type="PANTHER" id="PTHR14209:SF19">
    <property type="entry name" value="ISOAMYL ACETATE-HYDROLYZING ESTERASE 1 HOMOLOG"/>
    <property type="match status" value="1"/>
</dbReference>
<keyword evidence="3" id="KW-1185">Reference proteome</keyword>
<evidence type="ECO:0000313" key="3">
    <source>
        <dbReference type="Proteomes" id="UP000503462"/>
    </source>
</evidence>
<name>A0A6H0XYW8_9PEZI</name>
<evidence type="ECO:0000259" key="1">
    <source>
        <dbReference type="Pfam" id="PF13472"/>
    </source>
</evidence>
<dbReference type="InterPro" id="IPR013830">
    <property type="entry name" value="SGNH_hydro"/>
</dbReference>
<sequence>MQELRLTAREIIDMVIPSPATQKLRFLTIWFGANDSRLPDTPGTPQHIPLEQYVSNMRKIITHSLIQAHEGVRIMVLTPPPVEETLQWNLDREKFPDLKSPRRVVESNAAYAKAVRELANELGVVCLDVWSILIKKTGYDSAGEKPLPGSRSSGIDPMLADLLRDGLHFNPAGYKVVYDELMALIAKTWPDQRPDELPFVLPAWDHPSAWS</sequence>
<dbReference type="PANTHER" id="PTHR14209">
    <property type="entry name" value="ISOAMYL ACETATE-HYDROLYZING ESTERASE 1"/>
    <property type="match status" value="1"/>
</dbReference>
<feature type="domain" description="SGNH hydrolase-type esterase" evidence="1">
    <location>
        <begin position="20"/>
        <end position="176"/>
    </location>
</feature>
<dbReference type="Gene3D" id="3.40.50.1110">
    <property type="entry name" value="SGNH hydrolase"/>
    <property type="match status" value="1"/>
</dbReference>
<dbReference type="InterPro" id="IPR045136">
    <property type="entry name" value="Iah1-like"/>
</dbReference>
<evidence type="ECO:0000313" key="2">
    <source>
        <dbReference type="EMBL" id="QIW99946.1"/>
    </source>
</evidence>